<protein>
    <submittedName>
        <fullName evidence="2">Uncharacterized protein</fullName>
    </submittedName>
</protein>
<evidence type="ECO:0000256" key="1">
    <source>
        <dbReference type="SAM" id="MobiDB-lite"/>
    </source>
</evidence>
<comment type="caution">
    <text evidence="2">The sequence shown here is derived from an EMBL/GenBank/DDBJ whole genome shotgun (WGS) entry which is preliminary data.</text>
</comment>
<dbReference type="Proteomes" id="UP000826271">
    <property type="component" value="Unassembled WGS sequence"/>
</dbReference>
<accession>A0AAV6Y5N6</accession>
<dbReference type="AlphaFoldDB" id="A0AAV6Y5N6"/>
<feature type="region of interest" description="Disordered" evidence="1">
    <location>
        <begin position="1"/>
        <end position="24"/>
    </location>
</feature>
<sequence>MIAWGRVGGQNFRNQPPGNRIAGPPPRLALPAPPNGVAGRGQGNNRVMGSQVNSRVMGGQVQTKAPFRRLTDSERDELRRKGLCFRCKTPYTPTHECPMRHLRILLVTDDEAPLLELEEIALDEEPNLQLEATGLRGDSSGSGPLKVYVRRKKLVGNQRG</sequence>
<proteinExistence type="predicted"/>
<keyword evidence="3" id="KW-1185">Reference proteome</keyword>
<organism evidence="2 3">
    <name type="scientific">Buddleja alternifolia</name>
    <dbReference type="NCBI Taxonomy" id="168488"/>
    <lineage>
        <taxon>Eukaryota</taxon>
        <taxon>Viridiplantae</taxon>
        <taxon>Streptophyta</taxon>
        <taxon>Embryophyta</taxon>
        <taxon>Tracheophyta</taxon>
        <taxon>Spermatophyta</taxon>
        <taxon>Magnoliopsida</taxon>
        <taxon>eudicotyledons</taxon>
        <taxon>Gunneridae</taxon>
        <taxon>Pentapetalae</taxon>
        <taxon>asterids</taxon>
        <taxon>lamiids</taxon>
        <taxon>Lamiales</taxon>
        <taxon>Scrophulariaceae</taxon>
        <taxon>Buddlejeae</taxon>
        <taxon>Buddleja</taxon>
    </lineage>
</organism>
<dbReference type="EMBL" id="WHWC01000001">
    <property type="protein sequence ID" value="KAG8390129.1"/>
    <property type="molecule type" value="Genomic_DNA"/>
</dbReference>
<evidence type="ECO:0000313" key="3">
    <source>
        <dbReference type="Proteomes" id="UP000826271"/>
    </source>
</evidence>
<gene>
    <name evidence="2" type="ORF">BUALT_Bualt01G0051400</name>
</gene>
<evidence type="ECO:0000313" key="2">
    <source>
        <dbReference type="EMBL" id="KAG8390129.1"/>
    </source>
</evidence>
<reference evidence="2" key="1">
    <citation type="submission" date="2019-10" db="EMBL/GenBank/DDBJ databases">
        <authorList>
            <person name="Zhang R."/>
            <person name="Pan Y."/>
            <person name="Wang J."/>
            <person name="Ma R."/>
            <person name="Yu S."/>
        </authorList>
    </citation>
    <scope>NUCLEOTIDE SEQUENCE</scope>
    <source>
        <strain evidence="2">LA-IB0</strain>
        <tissue evidence="2">Leaf</tissue>
    </source>
</reference>
<name>A0AAV6Y5N6_9LAMI</name>